<accession>A0A8H6SRL4</accession>
<evidence type="ECO:0000256" key="1">
    <source>
        <dbReference type="ARBA" id="ARBA00022801"/>
    </source>
</evidence>
<dbReference type="AlphaFoldDB" id="A0A8H6SRL4"/>
<evidence type="ECO:0000256" key="2">
    <source>
        <dbReference type="SAM" id="MobiDB-lite"/>
    </source>
</evidence>
<reference evidence="3" key="1">
    <citation type="submission" date="2020-05" db="EMBL/GenBank/DDBJ databases">
        <title>Mycena genomes resolve the evolution of fungal bioluminescence.</title>
        <authorList>
            <person name="Tsai I.J."/>
        </authorList>
    </citation>
    <scope>NUCLEOTIDE SEQUENCE</scope>
    <source>
        <strain evidence="3">171206Taipei</strain>
    </source>
</reference>
<feature type="compositionally biased region" description="Polar residues" evidence="2">
    <location>
        <begin position="783"/>
        <end position="792"/>
    </location>
</feature>
<keyword evidence="4" id="KW-1185">Reference proteome</keyword>
<feature type="compositionally biased region" description="Polar residues" evidence="2">
    <location>
        <begin position="319"/>
        <end position="337"/>
    </location>
</feature>
<dbReference type="PANTHER" id="PTHR43316:SF3">
    <property type="entry name" value="HALOACID DEHALOGENASE, TYPE II (AFU_ORTHOLOGUE AFUA_2G07750)-RELATED"/>
    <property type="match status" value="1"/>
</dbReference>
<sequence>MPMTGIQSTPASPADGEDLAAFKQRVHSEIKAELEPTVLNAKKQMMEKLKQTRDEKTRQALLKEYTDTLNVIEADGTRRLADELVKERIRRSANGIAAGVTSDRAQSRMGGFVGDASDFGDWDTQRPASTMGHVRGKSSLGNKTSLLSGTRPGSAAGMYNNTGSRPSTAAGRPSYPFVEDGNKVDEARARKFAEEQARLDRAHTPASSSVDESAAMLRKFAEEQARYNRAHSPAEITRQTDVQRRFAEEQARLHRAHSPAVPVPGNVSESPKSYRTSTGISVSPDAIRTRKASTTSSSPIDTRFVAFADQQQQQYRQFTPSNQDALRNTNGSRLGQNPPTPTSPAPGPRGKSAPVNITSTSSTAAGRRGSSQNTFGRFPLNERDHDTRSAYADDDSTTLTKVEMLFFDLDGTVLNWQGTVATELRRTARRYWAEAEEMDWEGFAMKWREIYMTNLRTLAESGSALDAPTVYRTSLDSLLSGKEAADVAAKWTAPVRTQLVEFWSKLLPWPDVEDGLKNIKTIKTVGTICNESLRTQTQINRHAGLSWDVCLSGTVLGSFKGVPDTYLQAASTMSLPPNKCALVSAHVDELSVAASVGFKTIYVHRASERLINASSKMNGKTNGKKGKVNGTGEVRSKAEGGEVDVVVDSFEHLALVLGISASSSLDDAEAFLNASFPATIDLTIGKLEHELESDLAYFMDNLFDKEFAGLADFEENYGELLLAPPPVEGKGKGRVDSDGVLVRPTSAARFPADDGPVVRTTCAAAIPPSLSDSAHLKPIPIQPATSTTASSSRDVDGVAVPTTRPRAFAVSESDRQSGPRQVRVPVKSDYKPVTRLGFSIPSFLDTPSWIKKEQSASSSSTAESTMSDPPPPTTLSAAESSKPLLSSSHSAPASSIPTMTKSSFGSTTESNDNNNVSSSSSNSAQPASTVTAFGSGFGAPSTPSSLNAAHPFASSSNGFSPSNETSTASAFTATPSLFQPATSSWPAPSSSIPQTTPSWSMSMPSLVVSPPPLQDIEMDDGTTPTQQNLFAVPTPANIWSAAGPSSYAAVTPSFVNEPPVFTESQPVIDMELDDRPSSIFELISENPSPPISRPSSYTIQPAKIPEEVWRAEAARLQQRQQAGQTRVVLDSSPTGPRSRTLSWGRSTVYKQRGKSAAATIANFPAGVERDVITFHRSVTFVVAFITNVDLELLTVSTPGCSAVIQAALGTDITCPVSAVPWYFDGDFELVVASTSLNQMYSYLMSYLLQLAIVYCFR</sequence>
<dbReference type="InterPro" id="IPR036412">
    <property type="entry name" value="HAD-like_sf"/>
</dbReference>
<gene>
    <name evidence="3" type="ORF">MIND_00591500</name>
</gene>
<evidence type="ECO:0000313" key="4">
    <source>
        <dbReference type="Proteomes" id="UP000636479"/>
    </source>
</evidence>
<dbReference type="OrthoDB" id="2363873at2759"/>
<protein>
    <submittedName>
        <fullName evidence="3">Uncharacterized protein</fullName>
    </submittedName>
</protein>
<feature type="region of interest" description="Disordered" evidence="2">
    <location>
        <begin position="980"/>
        <end position="1003"/>
    </location>
</feature>
<keyword evidence="1" id="KW-0378">Hydrolase</keyword>
<feature type="compositionally biased region" description="Polar residues" evidence="2">
    <location>
        <begin position="1131"/>
        <end position="1141"/>
    </location>
</feature>
<name>A0A8H6SRL4_9AGAR</name>
<dbReference type="InterPro" id="IPR051540">
    <property type="entry name" value="S-2-haloacid_dehalogenase"/>
</dbReference>
<dbReference type="Gene3D" id="1.10.150.240">
    <property type="entry name" value="Putative phosphatase, domain 2"/>
    <property type="match status" value="1"/>
</dbReference>
<dbReference type="GO" id="GO:0016787">
    <property type="term" value="F:hydrolase activity"/>
    <property type="evidence" value="ECO:0007669"/>
    <property type="project" value="UniProtKB-KW"/>
</dbReference>
<dbReference type="Gene3D" id="3.40.50.1000">
    <property type="entry name" value="HAD superfamily/HAD-like"/>
    <property type="match status" value="1"/>
</dbReference>
<comment type="caution">
    <text evidence="3">The sequence shown here is derived from an EMBL/GenBank/DDBJ whole genome shotgun (WGS) entry which is preliminary data.</text>
</comment>
<dbReference type="SUPFAM" id="SSF56784">
    <property type="entry name" value="HAD-like"/>
    <property type="match status" value="1"/>
</dbReference>
<dbReference type="RefSeq" id="XP_037220594.1">
    <property type="nucleotide sequence ID" value="XM_037362673.1"/>
</dbReference>
<dbReference type="Proteomes" id="UP000636479">
    <property type="component" value="Unassembled WGS sequence"/>
</dbReference>
<feature type="compositionally biased region" description="Low complexity" evidence="2">
    <location>
        <begin position="855"/>
        <end position="867"/>
    </location>
</feature>
<evidence type="ECO:0000313" key="3">
    <source>
        <dbReference type="EMBL" id="KAF7303622.1"/>
    </source>
</evidence>
<feature type="compositionally biased region" description="Low complexity" evidence="2">
    <location>
        <begin position="875"/>
        <end position="897"/>
    </location>
</feature>
<proteinExistence type="predicted"/>
<feature type="region of interest" description="Disordered" evidence="2">
    <location>
        <begin position="226"/>
        <end position="297"/>
    </location>
</feature>
<dbReference type="EMBL" id="JACAZF010000005">
    <property type="protein sequence ID" value="KAF7303622.1"/>
    <property type="molecule type" value="Genomic_DNA"/>
</dbReference>
<feature type="region of interest" description="Disordered" evidence="2">
    <location>
        <begin position="129"/>
        <end position="180"/>
    </location>
</feature>
<dbReference type="InterPro" id="IPR023198">
    <property type="entry name" value="PGP-like_dom2"/>
</dbReference>
<feature type="compositionally biased region" description="Basic and acidic residues" evidence="2">
    <location>
        <begin position="241"/>
        <end position="252"/>
    </location>
</feature>
<feature type="compositionally biased region" description="Pro residues" evidence="2">
    <location>
        <begin position="338"/>
        <end position="347"/>
    </location>
</feature>
<feature type="compositionally biased region" description="Polar residues" evidence="2">
    <location>
        <begin position="355"/>
        <end position="375"/>
    </location>
</feature>
<organism evidence="3 4">
    <name type="scientific">Mycena indigotica</name>
    <dbReference type="NCBI Taxonomy" id="2126181"/>
    <lineage>
        <taxon>Eukaryota</taxon>
        <taxon>Fungi</taxon>
        <taxon>Dikarya</taxon>
        <taxon>Basidiomycota</taxon>
        <taxon>Agaricomycotina</taxon>
        <taxon>Agaricomycetes</taxon>
        <taxon>Agaricomycetidae</taxon>
        <taxon>Agaricales</taxon>
        <taxon>Marasmiineae</taxon>
        <taxon>Mycenaceae</taxon>
        <taxon>Mycena</taxon>
    </lineage>
</organism>
<feature type="compositionally biased region" description="Low complexity" evidence="2">
    <location>
        <begin position="910"/>
        <end position="923"/>
    </location>
</feature>
<feature type="region of interest" description="Disordered" evidence="2">
    <location>
        <begin position="1120"/>
        <end position="1141"/>
    </location>
</feature>
<feature type="region of interest" description="Disordered" evidence="2">
    <location>
        <begin position="854"/>
        <end position="928"/>
    </location>
</feature>
<feature type="compositionally biased region" description="Polar residues" evidence="2">
    <location>
        <begin position="898"/>
        <end position="909"/>
    </location>
</feature>
<feature type="region of interest" description="Disordered" evidence="2">
    <location>
        <begin position="319"/>
        <end position="391"/>
    </location>
</feature>
<dbReference type="Pfam" id="PF00702">
    <property type="entry name" value="Hydrolase"/>
    <property type="match status" value="1"/>
</dbReference>
<dbReference type="GeneID" id="59345189"/>
<dbReference type="InterPro" id="IPR023214">
    <property type="entry name" value="HAD_sf"/>
</dbReference>
<feature type="region of interest" description="Disordered" evidence="2">
    <location>
        <begin position="773"/>
        <end position="826"/>
    </location>
</feature>
<feature type="compositionally biased region" description="Polar residues" evidence="2">
    <location>
        <begin position="267"/>
        <end position="281"/>
    </location>
</feature>
<feature type="compositionally biased region" description="Polar residues" evidence="2">
    <location>
        <begin position="139"/>
        <end position="148"/>
    </location>
</feature>
<dbReference type="PANTHER" id="PTHR43316">
    <property type="entry name" value="HYDROLASE, HALOACID DELAHOGENASE-RELATED"/>
    <property type="match status" value="1"/>
</dbReference>